<dbReference type="EnsemblMetazoa" id="CJA10810.1">
    <property type="protein sequence ID" value="CJA10810.1"/>
    <property type="gene ID" value="WBGene00130014"/>
</dbReference>
<name>A0A8R1DS74_CAEJA</name>
<evidence type="ECO:0000313" key="3">
    <source>
        <dbReference type="Proteomes" id="UP000005237"/>
    </source>
</evidence>
<accession>A0A8R1DS74</accession>
<evidence type="ECO:0000313" key="2">
    <source>
        <dbReference type="EnsemblMetazoa" id="CJA10810.1"/>
    </source>
</evidence>
<dbReference type="AlphaFoldDB" id="A0A8R1DS74"/>
<dbReference type="Proteomes" id="UP000005237">
    <property type="component" value="Unassembled WGS sequence"/>
</dbReference>
<reference evidence="2" key="2">
    <citation type="submission" date="2022-06" db="UniProtKB">
        <authorList>
            <consortium name="EnsemblMetazoa"/>
        </authorList>
    </citation>
    <scope>IDENTIFICATION</scope>
    <source>
        <strain evidence="2">DF5081</strain>
    </source>
</reference>
<evidence type="ECO:0000256" key="1">
    <source>
        <dbReference type="SAM" id="MobiDB-lite"/>
    </source>
</evidence>
<reference evidence="3" key="1">
    <citation type="submission" date="2010-08" db="EMBL/GenBank/DDBJ databases">
        <authorList>
            <consortium name="Caenorhabditis japonica Sequencing Consortium"/>
            <person name="Wilson R.K."/>
        </authorList>
    </citation>
    <scope>NUCLEOTIDE SEQUENCE [LARGE SCALE GENOMIC DNA]</scope>
    <source>
        <strain evidence="3">DF5081</strain>
    </source>
</reference>
<feature type="region of interest" description="Disordered" evidence="1">
    <location>
        <begin position="66"/>
        <end position="100"/>
    </location>
</feature>
<keyword evidence="3" id="KW-1185">Reference proteome</keyword>
<proteinExistence type="predicted"/>
<organism evidence="2 3">
    <name type="scientific">Caenorhabditis japonica</name>
    <dbReference type="NCBI Taxonomy" id="281687"/>
    <lineage>
        <taxon>Eukaryota</taxon>
        <taxon>Metazoa</taxon>
        <taxon>Ecdysozoa</taxon>
        <taxon>Nematoda</taxon>
        <taxon>Chromadorea</taxon>
        <taxon>Rhabditida</taxon>
        <taxon>Rhabditina</taxon>
        <taxon>Rhabditomorpha</taxon>
        <taxon>Rhabditoidea</taxon>
        <taxon>Rhabditidae</taxon>
        <taxon>Peloderinae</taxon>
        <taxon>Caenorhabditis</taxon>
    </lineage>
</organism>
<sequence length="116" mass="12351">MVTGSAGGKNAALRRTMEIIAEQNEEYERQQRYALTKDVMPTGGHEGITTTGELLLNVASNLRLSMASSQQPVSSSSAQSPQIFIQPGSSSSSSSVPRASIVSLHGGRELLHVKPR</sequence>
<protein>
    <submittedName>
        <fullName evidence="2">Uncharacterized protein</fullName>
    </submittedName>
</protein>